<dbReference type="KEGG" id="eps:L0Y14_14090"/>
<feature type="transmembrane region" description="Helical" evidence="1">
    <location>
        <begin position="214"/>
        <end position="232"/>
    </location>
</feature>
<accession>A0A9J6ZWU6</accession>
<proteinExistence type="predicted"/>
<dbReference type="GO" id="GO:0140359">
    <property type="term" value="F:ABC-type transporter activity"/>
    <property type="evidence" value="ECO:0007669"/>
    <property type="project" value="InterPro"/>
</dbReference>
<dbReference type="RefSeq" id="WP_006474467.1">
    <property type="nucleotide sequence ID" value="NZ_CP090569.1"/>
</dbReference>
<name>A0A9J6ZWU6_9GAMM</name>
<keyword evidence="1" id="KW-0812">Transmembrane</keyword>
<feature type="transmembrane region" description="Helical" evidence="1">
    <location>
        <begin position="99"/>
        <end position="120"/>
    </location>
</feature>
<dbReference type="AlphaFoldDB" id="A0A9J6ZWU6"/>
<feature type="transmembrane region" description="Helical" evidence="1">
    <location>
        <begin position="168"/>
        <end position="186"/>
    </location>
</feature>
<keyword evidence="3" id="KW-1185">Reference proteome</keyword>
<keyword evidence="1" id="KW-0472">Membrane</keyword>
<organism evidence="2 3">
    <name type="scientific">Candidatus Endoriftia persephonae</name>
    <dbReference type="NCBI Taxonomy" id="393765"/>
    <lineage>
        <taxon>Bacteria</taxon>
        <taxon>Pseudomonadati</taxon>
        <taxon>Pseudomonadota</taxon>
        <taxon>Gammaproteobacteria</taxon>
        <taxon>Chromatiales</taxon>
        <taxon>Sedimenticolaceae</taxon>
        <taxon>Candidatus Endoriftia</taxon>
    </lineage>
</organism>
<feature type="transmembrane region" description="Helical" evidence="1">
    <location>
        <begin position="61"/>
        <end position="78"/>
    </location>
</feature>
<dbReference type="GO" id="GO:0005886">
    <property type="term" value="C:plasma membrane"/>
    <property type="evidence" value="ECO:0007669"/>
    <property type="project" value="UniProtKB-SubCell"/>
</dbReference>
<reference evidence="2" key="1">
    <citation type="journal article" date="2022" name="Mol. Ecol. Resour.">
        <title>The complete and closed genome of the facultative generalist Candidatus Endoriftia persephone from deep-sea hydrothermal vents.</title>
        <authorList>
            <person name="de Oliveira A.L."/>
            <person name="Srivastava A."/>
            <person name="Espada-Hinojosa S."/>
            <person name="Bright M."/>
        </authorList>
    </citation>
    <scope>NUCLEOTIDE SEQUENCE</scope>
    <source>
        <strain evidence="2">Tica-EPR-9o50.N</strain>
    </source>
</reference>
<gene>
    <name evidence="2" type="ORF">L0Y14_14090</name>
</gene>
<evidence type="ECO:0000313" key="3">
    <source>
        <dbReference type="Proteomes" id="UP001056649"/>
    </source>
</evidence>
<dbReference type="EMBL" id="CP090569">
    <property type="protein sequence ID" value="USF87249.1"/>
    <property type="molecule type" value="Genomic_DNA"/>
</dbReference>
<feature type="transmembrane region" description="Helical" evidence="1">
    <location>
        <begin position="132"/>
        <end position="156"/>
    </location>
</feature>
<keyword evidence="1" id="KW-1133">Transmembrane helix</keyword>
<dbReference type="Proteomes" id="UP001056649">
    <property type="component" value="Chromosome"/>
</dbReference>
<evidence type="ECO:0000256" key="1">
    <source>
        <dbReference type="SAM" id="Phobius"/>
    </source>
</evidence>
<protein>
    <submittedName>
        <fullName evidence="2">ABC transporter permease subunit</fullName>
    </submittedName>
</protein>
<sequence length="238" mass="25931">MSWRLAWIEWRRLMRTPFAWIVLALASLLLGWQLLQTLDAFSSTPAVGRLFGLSRHLGLELFGLTAVLILFITPLLTMRLSDSSNSLLSTAPLRLREILLGQYLALLGVIALVALLPLGLSIPLAVGTQPDWGLLATASLGLLLLGSCFAAISLYVSSLSRTPGAAAAGSYGLLLLLSIISQYASADSSGLLSWFGWPPHFLNLQLGWVRSSDIAYFLLLSLFFLGLALHRLQLRRES</sequence>
<evidence type="ECO:0000313" key="2">
    <source>
        <dbReference type="EMBL" id="USF87249.1"/>
    </source>
</evidence>